<dbReference type="GO" id="GO:0005615">
    <property type="term" value="C:extracellular space"/>
    <property type="evidence" value="ECO:0007669"/>
    <property type="project" value="TreeGrafter"/>
</dbReference>
<keyword evidence="7" id="KW-1015">Disulfide bond</keyword>
<evidence type="ECO:0000256" key="1">
    <source>
        <dbReference type="ARBA" id="ARBA00004498"/>
    </source>
</evidence>
<reference evidence="11" key="1">
    <citation type="submission" date="2021-06" db="EMBL/GenBank/DDBJ databases">
        <title>Parelaphostrongylus tenuis whole genome reference sequence.</title>
        <authorList>
            <person name="Garwood T.J."/>
            <person name="Larsen P.A."/>
            <person name="Fountain-Jones N.M."/>
            <person name="Garbe J.R."/>
            <person name="Macchietto M.G."/>
            <person name="Kania S.A."/>
            <person name="Gerhold R.W."/>
            <person name="Richards J.E."/>
            <person name="Wolf T.M."/>
        </authorList>
    </citation>
    <scope>NUCLEOTIDE SEQUENCE</scope>
    <source>
        <strain evidence="11">MNPRO001-30</strain>
        <tissue evidence="11">Meninges</tissue>
    </source>
</reference>
<keyword evidence="6 9" id="KW-0879">Wnt signaling pathway</keyword>
<dbReference type="GO" id="GO:0045165">
    <property type="term" value="P:cell fate commitment"/>
    <property type="evidence" value="ECO:0007669"/>
    <property type="project" value="TreeGrafter"/>
</dbReference>
<keyword evidence="5" id="KW-0272">Extracellular matrix</keyword>
<keyword evidence="4" id="KW-0964">Secreted</keyword>
<dbReference type="AlphaFoldDB" id="A0AAD5WK36"/>
<evidence type="ECO:0000313" key="11">
    <source>
        <dbReference type="EMBL" id="KAJ1373534.1"/>
    </source>
</evidence>
<evidence type="ECO:0000256" key="6">
    <source>
        <dbReference type="ARBA" id="ARBA00022687"/>
    </source>
</evidence>
<dbReference type="GO" id="GO:0005109">
    <property type="term" value="F:frizzled binding"/>
    <property type="evidence" value="ECO:0007669"/>
    <property type="project" value="TreeGrafter"/>
</dbReference>
<feature type="compositionally biased region" description="Polar residues" evidence="10">
    <location>
        <begin position="61"/>
        <end position="75"/>
    </location>
</feature>
<comment type="caution">
    <text evidence="11">The sequence shown here is derived from an EMBL/GenBank/DDBJ whole genome shotgun (WGS) entry which is preliminary data.</text>
</comment>
<dbReference type="Proteomes" id="UP001196413">
    <property type="component" value="Unassembled WGS sequence"/>
</dbReference>
<dbReference type="PRINTS" id="PR01349">
    <property type="entry name" value="WNTPROTEIN"/>
</dbReference>
<evidence type="ECO:0000256" key="5">
    <source>
        <dbReference type="ARBA" id="ARBA00022530"/>
    </source>
</evidence>
<evidence type="ECO:0000256" key="7">
    <source>
        <dbReference type="ARBA" id="ARBA00023157"/>
    </source>
</evidence>
<evidence type="ECO:0000313" key="12">
    <source>
        <dbReference type="Proteomes" id="UP001196413"/>
    </source>
</evidence>
<dbReference type="EMBL" id="JAHQIW010007303">
    <property type="protein sequence ID" value="KAJ1373534.1"/>
    <property type="molecule type" value="Genomic_DNA"/>
</dbReference>
<dbReference type="PROSITE" id="PS00246">
    <property type="entry name" value="WNT1"/>
    <property type="match status" value="1"/>
</dbReference>
<dbReference type="GO" id="GO:0030182">
    <property type="term" value="P:neuron differentiation"/>
    <property type="evidence" value="ECO:0007669"/>
    <property type="project" value="TreeGrafter"/>
</dbReference>
<keyword evidence="3 9" id="KW-0217">Developmental protein</keyword>
<comment type="function">
    <text evidence="9">Ligand for members of the frizzled family of seven transmembrane receptors.</text>
</comment>
<feature type="region of interest" description="Disordered" evidence="10">
    <location>
        <begin position="1"/>
        <end position="22"/>
    </location>
</feature>
<evidence type="ECO:0000256" key="8">
    <source>
        <dbReference type="ARBA" id="ARBA00023288"/>
    </source>
</evidence>
<dbReference type="InterPro" id="IPR005817">
    <property type="entry name" value="Wnt"/>
</dbReference>
<protein>
    <recommendedName>
        <fullName evidence="9">Protein Wnt</fullName>
    </recommendedName>
</protein>
<sequence length="441" mass="49209">MRQYMGRGERRSVATSTITSDGGLHHHHRLLRIRLPTTATATRSLPYSVMADVMRVDNTNEDTLPNRNQSSGGHSSTRRSNESFDAGNLHLINFSLQLRNWLIFGVLLLFSHVVHNFTPPPAPAKLLQKTSTCESLKLNDFAEISTKSSFCKLNPVRKRGCGPDLMHSRAFRSVQLACRTQPSTVIAAFEGIQDAMTQCADRMRFQQWDCSNVGHIMHDPPILKYGYRESALIWALSSAGAAWGVATACAQGWIEDCSCAHDGQPGWEYGGCSYSVQHGITASRKLLTRTPIIRSPLRSVEKHNLKAGRLAVKKTLISSCKCHGVSGSCQQKTCWKKTATLNHITDYLVDKYTRSRMLTDDQKPKNSDLVFIEPSPDPCRQQVMRILISKMPIEQYGLAILNHHYLRKGLRIFEAFDMISVGEGAGKATKLTVSSQFGQFK</sequence>
<name>A0AAD5WK36_PARTN</name>
<feature type="region of interest" description="Disordered" evidence="10">
    <location>
        <begin position="58"/>
        <end position="81"/>
    </location>
</feature>
<dbReference type="InterPro" id="IPR018161">
    <property type="entry name" value="Wnt_CS"/>
</dbReference>
<dbReference type="GO" id="GO:0060070">
    <property type="term" value="P:canonical Wnt signaling pathway"/>
    <property type="evidence" value="ECO:0007669"/>
    <property type="project" value="TreeGrafter"/>
</dbReference>
<comment type="subcellular location">
    <subcellularLocation>
        <location evidence="1 9">Secreted</location>
        <location evidence="1 9">Extracellular space</location>
        <location evidence="1 9">Extracellular matrix</location>
    </subcellularLocation>
</comment>
<organism evidence="11 12">
    <name type="scientific">Parelaphostrongylus tenuis</name>
    <name type="common">Meningeal worm</name>
    <dbReference type="NCBI Taxonomy" id="148309"/>
    <lineage>
        <taxon>Eukaryota</taxon>
        <taxon>Metazoa</taxon>
        <taxon>Ecdysozoa</taxon>
        <taxon>Nematoda</taxon>
        <taxon>Chromadorea</taxon>
        <taxon>Rhabditida</taxon>
        <taxon>Rhabditina</taxon>
        <taxon>Rhabditomorpha</taxon>
        <taxon>Strongyloidea</taxon>
        <taxon>Metastrongylidae</taxon>
        <taxon>Parelaphostrongylus</taxon>
    </lineage>
</organism>
<gene>
    <name evidence="11" type="primary">LIN-44</name>
    <name evidence="11" type="ORF">KIN20_035951</name>
</gene>
<dbReference type="SMART" id="SM00097">
    <property type="entry name" value="WNT1"/>
    <property type="match status" value="1"/>
</dbReference>
<keyword evidence="8" id="KW-0449">Lipoprotein</keyword>
<evidence type="ECO:0000256" key="9">
    <source>
        <dbReference type="RuleBase" id="RU003500"/>
    </source>
</evidence>
<evidence type="ECO:0000256" key="2">
    <source>
        <dbReference type="ARBA" id="ARBA00005683"/>
    </source>
</evidence>
<evidence type="ECO:0000256" key="4">
    <source>
        <dbReference type="ARBA" id="ARBA00022525"/>
    </source>
</evidence>
<comment type="similarity">
    <text evidence="2 9">Belongs to the Wnt family.</text>
</comment>
<dbReference type="GO" id="GO:0005125">
    <property type="term" value="F:cytokine activity"/>
    <property type="evidence" value="ECO:0007669"/>
    <property type="project" value="TreeGrafter"/>
</dbReference>
<keyword evidence="12" id="KW-1185">Reference proteome</keyword>
<proteinExistence type="inferred from homology"/>
<accession>A0AAD5WK36</accession>
<dbReference type="PANTHER" id="PTHR12027">
    <property type="entry name" value="WNT RELATED"/>
    <property type="match status" value="1"/>
</dbReference>
<evidence type="ECO:0000256" key="10">
    <source>
        <dbReference type="SAM" id="MobiDB-lite"/>
    </source>
</evidence>
<evidence type="ECO:0000256" key="3">
    <source>
        <dbReference type="ARBA" id="ARBA00022473"/>
    </source>
</evidence>
<dbReference type="PANTHER" id="PTHR12027:SF116">
    <property type="entry name" value="ABNORMAL CELL LINEAGE PROTEIN 44"/>
    <property type="match status" value="1"/>
</dbReference>
<dbReference type="Pfam" id="PF00110">
    <property type="entry name" value="wnt"/>
    <property type="match status" value="1"/>
</dbReference>